<dbReference type="SMART" id="SM00507">
    <property type="entry name" value="HNHc"/>
    <property type="match status" value="1"/>
</dbReference>
<sequence length="221" mass="25724">MNENELEKIIIQIEDYLIPFLNLDTYEKALYYHLFRHSKLIGKNELQFVISSAPKTVQMTDYSARDRIRKLDKKGCIRILETTRDGLQIELYLPEQISGCIPPKSQTLEEKDIEQIDFYKEAKFRPSILKRENNQCFYCFRKINLDNYVLDHVLPQVSGGSNSYKNIVASCHECNSKKSGKTGDDYVRDLYRSGLLSSKELDKKLKELELLTDGKLKPEIT</sequence>
<dbReference type="InterPro" id="IPR029471">
    <property type="entry name" value="HNH_5"/>
</dbReference>
<evidence type="ECO:0000313" key="2">
    <source>
        <dbReference type="EMBL" id="PJZ86430.1"/>
    </source>
</evidence>
<dbReference type="CDD" id="cd00085">
    <property type="entry name" value="HNHc"/>
    <property type="match status" value="1"/>
</dbReference>
<keyword evidence="3" id="KW-1185">Reference proteome</keyword>
<reference evidence="2 3" key="1">
    <citation type="submission" date="2017-07" db="EMBL/GenBank/DDBJ databases">
        <title>Leptospira spp. isolated from tropical soils.</title>
        <authorList>
            <person name="Thibeaux R."/>
            <person name="Iraola G."/>
            <person name="Ferres I."/>
            <person name="Bierque E."/>
            <person name="Girault D."/>
            <person name="Soupe-Gilbert M.-E."/>
            <person name="Picardeau M."/>
            <person name="Goarant C."/>
        </authorList>
    </citation>
    <scope>NUCLEOTIDE SEQUENCE [LARGE SCALE GENOMIC DNA]</scope>
    <source>
        <strain evidence="2 3">FH2-B-A1</strain>
    </source>
</reference>
<dbReference type="Pfam" id="PF14279">
    <property type="entry name" value="HNH_5"/>
    <property type="match status" value="1"/>
</dbReference>
<gene>
    <name evidence="2" type="ORF">CH364_09790</name>
</gene>
<proteinExistence type="predicted"/>
<dbReference type="Proteomes" id="UP000232145">
    <property type="component" value="Unassembled WGS sequence"/>
</dbReference>
<dbReference type="AlphaFoldDB" id="A0A2N0AQ95"/>
<name>A0A2N0AQ95_9LEPT</name>
<dbReference type="PANTHER" id="PTHR33877">
    <property type="entry name" value="SLL1193 PROTEIN"/>
    <property type="match status" value="1"/>
</dbReference>
<dbReference type="Gene3D" id="1.10.30.50">
    <property type="match status" value="1"/>
</dbReference>
<dbReference type="InterPro" id="IPR052892">
    <property type="entry name" value="NA-targeting_endonuclease"/>
</dbReference>
<evidence type="ECO:0000259" key="1">
    <source>
        <dbReference type="SMART" id="SM00507"/>
    </source>
</evidence>
<dbReference type="PANTHER" id="PTHR33877:SF2">
    <property type="entry name" value="OS07G0170200 PROTEIN"/>
    <property type="match status" value="1"/>
</dbReference>
<feature type="domain" description="HNH nuclease" evidence="1">
    <location>
        <begin position="123"/>
        <end position="176"/>
    </location>
</feature>
<accession>A0A2N0AQ95</accession>
<protein>
    <recommendedName>
        <fullName evidence="1">HNH nuclease domain-containing protein</fullName>
    </recommendedName>
</protein>
<organism evidence="2 3">
    <name type="scientific">Leptospira harrisiae</name>
    <dbReference type="NCBI Taxonomy" id="2023189"/>
    <lineage>
        <taxon>Bacteria</taxon>
        <taxon>Pseudomonadati</taxon>
        <taxon>Spirochaetota</taxon>
        <taxon>Spirochaetia</taxon>
        <taxon>Leptospirales</taxon>
        <taxon>Leptospiraceae</taxon>
        <taxon>Leptospira</taxon>
    </lineage>
</organism>
<dbReference type="EMBL" id="NPDX01000001">
    <property type="protein sequence ID" value="PJZ86430.1"/>
    <property type="molecule type" value="Genomic_DNA"/>
</dbReference>
<comment type="caution">
    <text evidence="2">The sequence shown here is derived from an EMBL/GenBank/DDBJ whole genome shotgun (WGS) entry which is preliminary data.</text>
</comment>
<dbReference type="InterPro" id="IPR003615">
    <property type="entry name" value="HNH_nuc"/>
</dbReference>
<evidence type="ECO:0000313" key="3">
    <source>
        <dbReference type="Proteomes" id="UP000232145"/>
    </source>
</evidence>
<dbReference type="OrthoDB" id="9816185at2"/>
<dbReference type="RefSeq" id="WP_100787853.1">
    <property type="nucleotide sequence ID" value="NZ_NPDX01000001.1"/>
</dbReference>